<dbReference type="InterPro" id="IPR056823">
    <property type="entry name" value="TEN-like_YD-shell"/>
</dbReference>
<dbReference type="PANTHER" id="PTHR32305:SF15">
    <property type="entry name" value="PROTEIN RHSA-RELATED"/>
    <property type="match status" value="1"/>
</dbReference>
<feature type="domain" description="Teneurin-like YD-shell" evidence="4">
    <location>
        <begin position="1185"/>
        <end position="1390"/>
    </location>
</feature>
<dbReference type="Pfam" id="PF05593">
    <property type="entry name" value="RHS_repeat"/>
    <property type="match status" value="1"/>
</dbReference>
<dbReference type="Pfam" id="PF20148">
    <property type="entry name" value="DUF6531"/>
    <property type="match status" value="1"/>
</dbReference>
<sequence length="1523" mass="171511">MANNYMARQDGSWTVVSLCPDVCKTPMGCATPPIPYSVIAFMGDAVQIVPSVKVNGCPVLVLDQSFIPYTKGDEPGVAKGIKSGTVGDICEPLEFSKTVFAGGKPVLRHFDTFWMNARNTTGLIIGQPPKAAIPASEADPAPKPETKEEQSIWDRMLMIQMEQNRLEIDTAPLKVQMTIGFIKAIWNQIPDIATMLIQGSNLQYGGEMQMNAAILSAMGMDKMGESENQMGKEVMAHAGDFNLDKYRLEMSNETQKVGGRMFDYGSLVFAGYGLLKVGFTGLKAMRAVSELAREEAAAGKFTADLLKLDKAGDAAKDTEKLADNVIPEGQDGANVSGEIEGTGESQGVDAQLCTKPGEPVDIGTGDFLQHFSVLSLPGSLPLTLSRFYRSQAKGAGIFGPKWTDEWSASLTSQDNRLHFTDSEGVVLYYRLPQDGIFRGAVNSRQAHYRLTGNLRDGVSVFDRRSQQTQLFSPAGKGVWLLSAVFDNYGNRINFIRTNGLLTEVRHSDGYTLTLAWQQSQLMSIDLVTPQRQRLVSCHYDSNDFLAECDTFQFSHLWHEYTSEGFMTRWRDTDKTCVDIRYDPQGRAVSTLSTEGYFDDRFIYNDDEKCTTYLDAEGGETRYWYNEDGLVTRSTDPLGREEITVWNNARLQSRTDALGRTTAYRYNREGEIIQVTLPGGYSLYYDYNENGQLARLTTPGDQVWQWDYDDKGSMVCLIDPQGRKQQFSYSEQGDLLARVLPGGATWRWRHDALHQVRETVAPDGGITQTEQDILGRLLSVNDPLGFTTQFRHSKTHAGPQGSVEEINRPDGVRELMRQNSEKLGESFTDGEGKTTHYEYGAFDLLTALVRPDGERLECRYDKLTRLTGIINAAGEQYQLEYDKSGQLITETDFTGRTLRYEYDAAGRCIRTTFPDGTHLNRRYNVTDQLTDEEVTHGESNRTLSTTTFRYDTQRRLVEAKNDAATVTFEYNDANQIVAETLNGRRTEYGYDSELDTVRQRTSAGITERFTRDPMGHLTSWQLNDHAPLTFEHDLRGQETSRRSDAGFYQTLGYTQTGMLTKQVAGDHHTQPDTRHKSLQRQWLYDHAYNLTMISDSLRGSAFNSVTANDQISHATWTGSGPVPMCEERFTYDKNLNITRRQTWVNEVLESESHQQQQQGRVVYSEHKGWRHQTHRINPDTGKPEEGKFVRVVNAHNITWKYDANGRLVEKLVDKGGYRPLEWRYRWDARSQLTGLETPEGERWEYKYDPFGRRISKRCTNRDRPGMDFHWNSDQLAEEIPLHSDGTPDDKNTIHWIYEPGSFTPLARYEKGHLHYAVTDITGRIQELLTEDGTIVWKGKPQLWGKEEGRSQEGAPSCRLRFPGQYEDDESGLFYNRYRYYDGDTGQYVSPDPIGLLGGINPYSYVQNPLKWIDPLGLCKGDLTHYSGTDKPMTSGASPNSLYSHVDPKTGKVVQNAIYDSNGNVIGHVDFKNHGIGSGHYHEFPIPGNPASGHGAGKPHNPYSTIPPGWDKLPPELEPHTPIGK</sequence>
<dbReference type="InterPro" id="IPR011044">
    <property type="entry name" value="Quino_amine_DH_bsu"/>
</dbReference>
<evidence type="ECO:0000256" key="2">
    <source>
        <dbReference type="SAM" id="MobiDB-lite"/>
    </source>
</evidence>
<accession>A0ABD3ZHV2</accession>
<proteinExistence type="predicted"/>
<protein>
    <submittedName>
        <fullName evidence="5">Rhs family protein</fullName>
    </submittedName>
</protein>
<gene>
    <name evidence="5" type="ORF">GHAL_1579</name>
</gene>
<dbReference type="Pfam" id="PF25023">
    <property type="entry name" value="TEN_YD-shell"/>
    <property type="match status" value="2"/>
</dbReference>
<dbReference type="PRINTS" id="PR00394">
    <property type="entry name" value="RHSPROTEIN"/>
</dbReference>
<dbReference type="Proteomes" id="UP000028605">
    <property type="component" value="Unassembled WGS sequence"/>
</dbReference>
<dbReference type="InterPro" id="IPR031325">
    <property type="entry name" value="RHS_repeat"/>
</dbReference>
<evidence type="ECO:0000313" key="6">
    <source>
        <dbReference type="Proteomes" id="UP000028605"/>
    </source>
</evidence>
<evidence type="ECO:0000259" key="4">
    <source>
        <dbReference type="Pfam" id="PF25023"/>
    </source>
</evidence>
<dbReference type="Gene3D" id="2.180.10.10">
    <property type="entry name" value="RHS repeat-associated core"/>
    <property type="match status" value="3"/>
</dbReference>
<evidence type="ECO:0000256" key="1">
    <source>
        <dbReference type="ARBA" id="ARBA00022737"/>
    </source>
</evidence>
<reference evidence="6" key="1">
    <citation type="submission" date="2014-05" db="EMBL/GenBank/DDBJ databases">
        <title>ATOL: Assembling a taxonomically balanced genome-scale reconstruction of the evolutionary history of the Enterobacteriaceae.</title>
        <authorList>
            <person name="Plunkett G. III"/>
            <person name="Neeno-Eckwall E.C."/>
            <person name="Glasner J.D."/>
            <person name="Perna N.T."/>
        </authorList>
    </citation>
    <scope>NUCLEOTIDE SEQUENCE [LARGE SCALE GENOMIC DNA]</scope>
    <source>
        <strain evidence="6">ATCC 13337</strain>
    </source>
</reference>
<dbReference type="CDD" id="cd14740">
    <property type="entry name" value="PAAR_4"/>
    <property type="match status" value="1"/>
</dbReference>
<evidence type="ECO:0000313" key="5">
    <source>
        <dbReference type="EMBL" id="KFC88299.1"/>
    </source>
</evidence>
<dbReference type="InterPro" id="IPR050708">
    <property type="entry name" value="T6SS_VgrG/RHS"/>
</dbReference>
<feature type="domain" description="DUF6531" evidence="3">
    <location>
        <begin position="357"/>
        <end position="429"/>
    </location>
</feature>
<feature type="region of interest" description="Disordered" evidence="2">
    <location>
        <begin position="320"/>
        <end position="348"/>
    </location>
</feature>
<name>A0ABD3ZHV2_HAFAL</name>
<dbReference type="InterPro" id="IPR006530">
    <property type="entry name" value="YD"/>
</dbReference>
<comment type="caution">
    <text evidence="5">The sequence shown here is derived from an EMBL/GenBank/DDBJ whole genome shotgun (WGS) entry which is preliminary data.</text>
</comment>
<dbReference type="NCBIfam" id="TIGR01643">
    <property type="entry name" value="YD_repeat_2x"/>
    <property type="match status" value="8"/>
</dbReference>
<dbReference type="InterPro" id="IPR045351">
    <property type="entry name" value="DUF6531"/>
</dbReference>
<feature type="domain" description="Teneurin-like YD-shell" evidence="4">
    <location>
        <begin position="603"/>
        <end position="779"/>
    </location>
</feature>
<keyword evidence="1" id="KW-0677">Repeat</keyword>
<dbReference type="InterPro" id="IPR022385">
    <property type="entry name" value="Rhs_assc_core"/>
</dbReference>
<feature type="region of interest" description="Disordered" evidence="2">
    <location>
        <begin position="1486"/>
        <end position="1523"/>
    </location>
</feature>
<dbReference type="PANTHER" id="PTHR32305">
    <property type="match status" value="1"/>
</dbReference>
<evidence type="ECO:0000259" key="3">
    <source>
        <dbReference type="Pfam" id="PF20148"/>
    </source>
</evidence>
<organism evidence="5 6">
    <name type="scientific">Hafnia alvei ATCC 13337</name>
    <dbReference type="NCBI Taxonomy" id="910996"/>
    <lineage>
        <taxon>Bacteria</taxon>
        <taxon>Pseudomonadati</taxon>
        <taxon>Pseudomonadota</taxon>
        <taxon>Gammaproteobacteria</taxon>
        <taxon>Enterobacterales</taxon>
        <taxon>Hafniaceae</taxon>
        <taxon>Hafnia</taxon>
    </lineage>
</organism>
<dbReference type="NCBIfam" id="TIGR03696">
    <property type="entry name" value="Rhs_assc_core"/>
    <property type="match status" value="1"/>
</dbReference>
<dbReference type="EMBL" id="JMPK01000030">
    <property type="protein sequence ID" value="KFC88299.1"/>
    <property type="molecule type" value="Genomic_DNA"/>
</dbReference>
<dbReference type="SUPFAM" id="SSF50969">
    <property type="entry name" value="YVTN repeat-like/Quinoprotein amine dehydrogenase"/>
    <property type="match status" value="1"/>
</dbReference>
<dbReference type="Pfam" id="PF13665">
    <property type="entry name" value="Tox-PAAR-like"/>
    <property type="match status" value="1"/>
</dbReference>
<dbReference type="RefSeq" id="WP_080723912.1">
    <property type="nucleotide sequence ID" value="NZ_JMPK01000030.1"/>
</dbReference>